<feature type="domain" description="Peptidase M4 C-terminal" evidence="15">
    <location>
        <begin position="385"/>
        <end position="547"/>
    </location>
</feature>
<keyword evidence="6" id="KW-0479">Metal-binding</keyword>
<feature type="signal peptide" evidence="13">
    <location>
        <begin position="1"/>
        <end position="23"/>
    </location>
</feature>
<keyword evidence="7 13" id="KW-0732">Signal</keyword>
<dbReference type="Pfam" id="PF07504">
    <property type="entry name" value="FTP"/>
    <property type="match status" value="1"/>
</dbReference>
<evidence type="ECO:0000259" key="16">
    <source>
        <dbReference type="Pfam" id="PF07504"/>
    </source>
</evidence>
<dbReference type="InterPro" id="IPR050728">
    <property type="entry name" value="Zinc_Metalloprotease_M4"/>
</dbReference>
<evidence type="ECO:0000256" key="6">
    <source>
        <dbReference type="ARBA" id="ARBA00022723"/>
    </source>
</evidence>
<dbReference type="Pfam" id="PF01447">
    <property type="entry name" value="Peptidase_M4"/>
    <property type="match status" value="1"/>
</dbReference>
<evidence type="ECO:0000256" key="13">
    <source>
        <dbReference type="RuleBase" id="RU366073"/>
    </source>
</evidence>
<dbReference type="Gene3D" id="3.10.450.40">
    <property type="match status" value="1"/>
</dbReference>
<evidence type="ECO:0000259" key="15">
    <source>
        <dbReference type="Pfam" id="PF02868"/>
    </source>
</evidence>
<keyword evidence="11 13" id="KW-0482">Metalloprotease</keyword>
<organism evidence="17 18">
    <name type="scientific">Paenibacillus bovis</name>
    <dbReference type="NCBI Taxonomy" id="1616788"/>
    <lineage>
        <taxon>Bacteria</taxon>
        <taxon>Bacillati</taxon>
        <taxon>Bacillota</taxon>
        <taxon>Bacilli</taxon>
        <taxon>Bacillales</taxon>
        <taxon>Paenibacillaceae</taxon>
        <taxon>Paenibacillus</taxon>
    </lineage>
</organism>
<sequence length="548" mass="58944">MKKTVGLLLAGSLLVGANASAFAAGTNELAPLGDYTPKMIAQTTGISGSSGDDKVWKFLEKQKRSLVADSAQSENVKELFEITNRMPDAQTGTDHYRLAQTYKGIPVYGAEQTLHFDSAGNVSLYMGKVVEDVYGKINSSTPKVTEDVYANVVDTVKPQINETRAIRIAEADAALRLGRIGESVNEPSAKLYIYAPEGEKAHLVYVTEVNVLDPEPLRTRYFVDAKDGSILLKYDLLEHATGTGKGVLGDTKSFTVGTSGSRYVMIDSTRGNGIQTYTAANRSSLPGTTVSSTSTTFNDPASVDAHTYAGKVYDFYKNNFGRNSLDGRGMAIRSVTHYGSRYNNAFWNGSYMVYGDGDGRTFIPISGALDVVGHEMTHGVIEKTANLEYMNQSGALNEAIADMFGNVIEGGTDWLIGEDVYTPSVAGDALRSMSNPNQYGDPDHMDEFKNLPNTEAGDWGGVHTNSGIPNKQFYLLAQGGSFEGVSVQGLGRSQAIGIVYRALTLYLTSTSDFSDYRAAMIQASTDLYGASSAQTTAVKKSFDAVGIL</sequence>
<keyword evidence="5 13" id="KW-0645">Protease</keyword>
<dbReference type="STRING" id="1616788.AR543_13485"/>
<evidence type="ECO:0000313" key="17">
    <source>
        <dbReference type="EMBL" id="ANF96919.1"/>
    </source>
</evidence>
<dbReference type="Gene3D" id="1.10.390.10">
    <property type="entry name" value="Neutral Protease Domain 2"/>
    <property type="match status" value="1"/>
</dbReference>
<keyword evidence="4 13" id="KW-0964">Secreted</keyword>
<dbReference type="InterPro" id="IPR013856">
    <property type="entry name" value="Peptidase_M4_domain"/>
</dbReference>
<reference evidence="18" key="1">
    <citation type="submission" date="2015-10" db="EMBL/GenBank/DDBJ databases">
        <title>Genome of Paenibacillus bovis sp. nov.</title>
        <authorList>
            <person name="Wu Z."/>
            <person name="Gao C."/>
            <person name="Liu Z."/>
            <person name="Zheng H."/>
        </authorList>
    </citation>
    <scope>NUCLEOTIDE SEQUENCE [LARGE SCALE GENOMIC DNA]</scope>
    <source>
        <strain evidence="18">BD3526</strain>
    </source>
</reference>
<dbReference type="InterPro" id="IPR011096">
    <property type="entry name" value="FTP_domain"/>
</dbReference>
<keyword evidence="8 13" id="KW-0378">Hydrolase</keyword>
<dbReference type="OrthoDB" id="291295at2"/>
<evidence type="ECO:0000256" key="8">
    <source>
        <dbReference type="ARBA" id="ARBA00022801"/>
    </source>
</evidence>
<dbReference type="AlphaFoldDB" id="A0A172ZHB1"/>
<dbReference type="PANTHER" id="PTHR33794:SF3">
    <property type="entry name" value="NEUTRAL PROTEASE B"/>
    <property type="match status" value="1"/>
</dbReference>
<evidence type="ECO:0000259" key="14">
    <source>
        <dbReference type="Pfam" id="PF01447"/>
    </source>
</evidence>
<keyword evidence="9 13" id="KW-0862">Zinc</keyword>
<dbReference type="GO" id="GO:0004222">
    <property type="term" value="F:metalloendopeptidase activity"/>
    <property type="evidence" value="ECO:0007669"/>
    <property type="project" value="UniProtKB-UniRule"/>
</dbReference>
<dbReference type="EMBL" id="CP013023">
    <property type="protein sequence ID" value="ANF96919.1"/>
    <property type="molecule type" value="Genomic_DNA"/>
</dbReference>
<dbReference type="InterPro" id="IPR001570">
    <property type="entry name" value="Peptidase_M4_C_domain"/>
</dbReference>
<dbReference type="PRINTS" id="PR00730">
    <property type="entry name" value="THERMOLYSIN"/>
</dbReference>
<dbReference type="InterPro" id="IPR023612">
    <property type="entry name" value="Peptidase_M4"/>
</dbReference>
<gene>
    <name evidence="17" type="ORF">AR543_13485</name>
</gene>
<proteinExistence type="inferred from homology"/>
<dbReference type="GO" id="GO:0005576">
    <property type="term" value="C:extracellular region"/>
    <property type="evidence" value="ECO:0007669"/>
    <property type="project" value="UniProtKB-SubCell"/>
</dbReference>
<feature type="domain" description="Peptidase M4" evidence="14">
    <location>
        <begin position="241"/>
        <end position="382"/>
    </location>
</feature>
<evidence type="ECO:0000256" key="1">
    <source>
        <dbReference type="ARBA" id="ARBA00001947"/>
    </source>
</evidence>
<comment type="similarity">
    <text evidence="3 13">Belongs to the peptidase M4 family.</text>
</comment>
<keyword evidence="10" id="KW-0106">Calcium</keyword>
<accession>A0A172ZHB1</accession>
<feature type="active site" description="Proton donor" evidence="12">
    <location>
        <position position="463"/>
    </location>
</feature>
<comment type="subcellular location">
    <subcellularLocation>
        <location evidence="2 13">Secreted</location>
    </subcellularLocation>
</comment>
<evidence type="ECO:0000256" key="3">
    <source>
        <dbReference type="ARBA" id="ARBA00009388"/>
    </source>
</evidence>
<dbReference type="GO" id="GO:0046872">
    <property type="term" value="F:metal ion binding"/>
    <property type="evidence" value="ECO:0007669"/>
    <property type="project" value="UniProtKB-UniRule"/>
</dbReference>
<name>A0A172ZHB1_9BACL</name>
<dbReference type="GO" id="GO:0006508">
    <property type="term" value="P:proteolysis"/>
    <property type="evidence" value="ECO:0007669"/>
    <property type="project" value="UniProtKB-KW"/>
</dbReference>
<comment type="cofactor">
    <cofactor evidence="1 13">
        <name>Zn(2+)</name>
        <dbReference type="ChEBI" id="CHEBI:29105"/>
    </cofactor>
</comment>
<evidence type="ECO:0000256" key="2">
    <source>
        <dbReference type="ARBA" id="ARBA00004613"/>
    </source>
</evidence>
<dbReference type="Gene3D" id="3.10.450.490">
    <property type="match status" value="1"/>
</dbReference>
<dbReference type="RefSeq" id="WP_060535026.1">
    <property type="nucleotide sequence ID" value="NZ_CP013023.1"/>
</dbReference>
<dbReference type="EC" id="3.4.24.-" evidence="13"/>
<reference evidence="17 18" key="2">
    <citation type="journal article" date="2016" name="Int. J. Syst. Evol. Microbiol.">
        <title>Paenibacillus bovis sp. nov., isolated from raw yak (Bos grunniens) milk.</title>
        <authorList>
            <person name="Gao C."/>
            <person name="Han J."/>
            <person name="Liu Z."/>
            <person name="Xu X."/>
            <person name="Hang F."/>
            <person name="Wu Z."/>
        </authorList>
    </citation>
    <scope>NUCLEOTIDE SEQUENCE [LARGE SCALE GENOMIC DNA]</scope>
    <source>
        <strain evidence="17 18">BD3526</strain>
    </source>
</reference>
<evidence type="ECO:0000256" key="9">
    <source>
        <dbReference type="ARBA" id="ARBA00022833"/>
    </source>
</evidence>
<comment type="function">
    <text evidence="13">Extracellular zinc metalloprotease.</text>
</comment>
<evidence type="ECO:0000256" key="12">
    <source>
        <dbReference type="PIRSR" id="PIRSR623612-1"/>
    </source>
</evidence>
<dbReference type="Proteomes" id="UP000078148">
    <property type="component" value="Chromosome"/>
</dbReference>
<evidence type="ECO:0000256" key="11">
    <source>
        <dbReference type="ARBA" id="ARBA00023049"/>
    </source>
</evidence>
<evidence type="ECO:0000256" key="10">
    <source>
        <dbReference type="ARBA" id="ARBA00022837"/>
    </source>
</evidence>
<keyword evidence="18" id="KW-1185">Reference proteome</keyword>
<dbReference type="SUPFAM" id="SSF55486">
    <property type="entry name" value="Metalloproteases ('zincins'), catalytic domain"/>
    <property type="match status" value="1"/>
</dbReference>
<feature type="chain" id="PRO_5023160582" description="Neutral metalloproteinase" evidence="13">
    <location>
        <begin position="24"/>
        <end position="548"/>
    </location>
</feature>
<feature type="active site" evidence="12">
    <location>
        <position position="375"/>
    </location>
</feature>
<feature type="domain" description="FTP" evidence="16">
    <location>
        <begin position="80"/>
        <end position="128"/>
    </location>
</feature>
<dbReference type="PANTHER" id="PTHR33794">
    <property type="entry name" value="BACILLOLYSIN"/>
    <property type="match status" value="1"/>
</dbReference>
<dbReference type="KEGG" id="pbv:AR543_13485"/>
<evidence type="ECO:0000256" key="5">
    <source>
        <dbReference type="ARBA" id="ARBA00022670"/>
    </source>
</evidence>
<dbReference type="CDD" id="cd09597">
    <property type="entry name" value="M4_TLP"/>
    <property type="match status" value="1"/>
</dbReference>
<evidence type="ECO:0000256" key="4">
    <source>
        <dbReference type="ARBA" id="ARBA00022525"/>
    </source>
</evidence>
<evidence type="ECO:0000256" key="7">
    <source>
        <dbReference type="ARBA" id="ARBA00022729"/>
    </source>
</evidence>
<dbReference type="InterPro" id="IPR027268">
    <property type="entry name" value="Peptidase_M4/M1_CTD_sf"/>
</dbReference>
<protein>
    <recommendedName>
        <fullName evidence="13">Neutral metalloproteinase</fullName>
        <ecNumber evidence="13">3.4.24.-</ecNumber>
    </recommendedName>
</protein>
<dbReference type="Gene3D" id="3.10.170.10">
    <property type="match status" value="1"/>
</dbReference>
<dbReference type="Pfam" id="PF02868">
    <property type="entry name" value="Peptidase_M4_C"/>
    <property type="match status" value="1"/>
</dbReference>
<evidence type="ECO:0000313" key="18">
    <source>
        <dbReference type="Proteomes" id="UP000078148"/>
    </source>
</evidence>